<protein>
    <submittedName>
        <fullName evidence="1">Uncharacterized protein</fullName>
    </submittedName>
</protein>
<sequence length="18" mass="2093">MCSVHLLERKLTLLNDHA</sequence>
<proteinExistence type="predicted"/>
<name>A0A2P2R534_RHIMU</name>
<accession>A0A2P2R534</accession>
<dbReference type="AlphaFoldDB" id="A0A2P2R534"/>
<reference evidence="1" key="1">
    <citation type="submission" date="2018-02" db="EMBL/GenBank/DDBJ databases">
        <title>Rhizophora mucronata_Transcriptome.</title>
        <authorList>
            <person name="Meera S.P."/>
            <person name="Sreeshan A."/>
            <person name="Augustine A."/>
        </authorList>
    </citation>
    <scope>NUCLEOTIDE SEQUENCE</scope>
    <source>
        <tissue evidence="1">Leaf</tissue>
    </source>
</reference>
<organism evidence="1">
    <name type="scientific">Rhizophora mucronata</name>
    <name type="common">Asiatic mangrove</name>
    <dbReference type="NCBI Taxonomy" id="61149"/>
    <lineage>
        <taxon>Eukaryota</taxon>
        <taxon>Viridiplantae</taxon>
        <taxon>Streptophyta</taxon>
        <taxon>Embryophyta</taxon>
        <taxon>Tracheophyta</taxon>
        <taxon>Spermatophyta</taxon>
        <taxon>Magnoliopsida</taxon>
        <taxon>eudicotyledons</taxon>
        <taxon>Gunneridae</taxon>
        <taxon>Pentapetalae</taxon>
        <taxon>rosids</taxon>
        <taxon>fabids</taxon>
        <taxon>Malpighiales</taxon>
        <taxon>Rhizophoraceae</taxon>
        <taxon>Rhizophora</taxon>
    </lineage>
</organism>
<evidence type="ECO:0000313" key="1">
    <source>
        <dbReference type="EMBL" id="MBX74308.1"/>
    </source>
</evidence>
<dbReference type="EMBL" id="GGEC01093824">
    <property type="protein sequence ID" value="MBX74308.1"/>
    <property type="molecule type" value="Transcribed_RNA"/>
</dbReference>